<dbReference type="SMART" id="SM00448">
    <property type="entry name" value="REC"/>
    <property type="match status" value="1"/>
</dbReference>
<organism evidence="4 5">
    <name type="scientific">Nostoc linckia FACHB-391</name>
    <dbReference type="NCBI Taxonomy" id="2692906"/>
    <lineage>
        <taxon>Bacteria</taxon>
        <taxon>Bacillati</taxon>
        <taxon>Cyanobacteriota</taxon>
        <taxon>Cyanophyceae</taxon>
        <taxon>Nostocales</taxon>
        <taxon>Nostocaceae</taxon>
        <taxon>Nostoc</taxon>
    </lineage>
</organism>
<dbReference type="Pfam" id="PF00072">
    <property type="entry name" value="Response_reg"/>
    <property type="match status" value="1"/>
</dbReference>
<evidence type="ECO:0000259" key="3">
    <source>
        <dbReference type="PROSITE" id="PS50110"/>
    </source>
</evidence>
<keyword evidence="1 2" id="KW-0597">Phosphoprotein</keyword>
<protein>
    <submittedName>
        <fullName evidence="4">Response regulator</fullName>
    </submittedName>
</protein>
<dbReference type="PANTHER" id="PTHR44591">
    <property type="entry name" value="STRESS RESPONSE REGULATOR PROTEIN 1"/>
    <property type="match status" value="1"/>
</dbReference>
<feature type="modified residue" description="4-aspartylphosphate" evidence="2">
    <location>
        <position position="70"/>
    </location>
</feature>
<dbReference type="PANTHER" id="PTHR44591:SF3">
    <property type="entry name" value="RESPONSE REGULATORY DOMAIN-CONTAINING PROTEIN"/>
    <property type="match status" value="1"/>
</dbReference>
<reference evidence="4 5" key="1">
    <citation type="journal article" date="2020" name="ISME J.">
        <title>Comparative genomics reveals insights into cyanobacterial evolution and habitat adaptation.</title>
        <authorList>
            <person name="Chen M.Y."/>
            <person name="Teng W.K."/>
            <person name="Zhao L."/>
            <person name="Hu C.X."/>
            <person name="Zhou Y.K."/>
            <person name="Han B.P."/>
            <person name="Song L.R."/>
            <person name="Shu W.S."/>
        </authorList>
    </citation>
    <scope>NUCLEOTIDE SEQUENCE [LARGE SCALE GENOMIC DNA]</scope>
    <source>
        <strain evidence="4 5">FACHB-391</strain>
    </source>
</reference>
<accession>A0ABR8F525</accession>
<feature type="domain" description="Response regulatory" evidence="3">
    <location>
        <begin position="21"/>
        <end position="139"/>
    </location>
</feature>
<comment type="caution">
    <text evidence="4">The sequence shown here is derived from an EMBL/GenBank/DDBJ whole genome shotgun (WGS) entry which is preliminary data.</text>
</comment>
<gene>
    <name evidence="4" type="ORF">H6G95_32725</name>
</gene>
<dbReference type="EMBL" id="JACJTE010000076">
    <property type="protein sequence ID" value="MBD2565258.1"/>
    <property type="molecule type" value="Genomic_DNA"/>
</dbReference>
<dbReference type="InterPro" id="IPR001789">
    <property type="entry name" value="Sig_transdc_resp-reg_receiver"/>
</dbReference>
<evidence type="ECO:0000256" key="1">
    <source>
        <dbReference type="ARBA" id="ARBA00022553"/>
    </source>
</evidence>
<keyword evidence="5" id="KW-1185">Reference proteome</keyword>
<evidence type="ECO:0000313" key="4">
    <source>
        <dbReference type="EMBL" id="MBD2565258.1"/>
    </source>
</evidence>
<dbReference type="Gene3D" id="3.40.50.2300">
    <property type="match status" value="1"/>
</dbReference>
<dbReference type="InterPro" id="IPR050595">
    <property type="entry name" value="Bact_response_regulator"/>
</dbReference>
<dbReference type="PROSITE" id="PS50110">
    <property type="entry name" value="RESPONSE_REGULATORY"/>
    <property type="match status" value="1"/>
</dbReference>
<dbReference type="InterPro" id="IPR011006">
    <property type="entry name" value="CheY-like_superfamily"/>
</dbReference>
<dbReference type="SUPFAM" id="SSF52172">
    <property type="entry name" value="CheY-like"/>
    <property type="match status" value="1"/>
</dbReference>
<dbReference type="RefSeq" id="WP_190971506.1">
    <property type="nucleotide sequence ID" value="NZ_JACJTE010000076.1"/>
</dbReference>
<evidence type="ECO:0000256" key="2">
    <source>
        <dbReference type="PROSITE-ProRule" id="PRU00169"/>
    </source>
</evidence>
<name>A0ABR8F525_NOSLI</name>
<evidence type="ECO:0000313" key="5">
    <source>
        <dbReference type="Proteomes" id="UP000604661"/>
    </source>
</evidence>
<dbReference type="Proteomes" id="UP000604661">
    <property type="component" value="Unassembled WGS sequence"/>
</dbReference>
<sequence length="159" mass="17897">MAESYCDAYLEDDIDIFKGMTILVVDDTNDFLLLTTYILESYGFRVMTASNASTAFEVLKQFRVDLLISDIAMPEEDGYFLIQKLRKLPQFKTREIPAIAFSGCAEGKTRSKALASGFQTYLQKPCSQKQLITEVAKLLLLKSHSSPQNDPRVNCCSPF</sequence>
<proteinExistence type="predicted"/>